<organism evidence="1">
    <name type="scientific">marine metagenome</name>
    <dbReference type="NCBI Taxonomy" id="408172"/>
    <lineage>
        <taxon>unclassified sequences</taxon>
        <taxon>metagenomes</taxon>
        <taxon>ecological metagenomes</taxon>
    </lineage>
</organism>
<feature type="non-terminal residue" evidence="1">
    <location>
        <position position="1"/>
    </location>
</feature>
<dbReference type="Gene3D" id="3.30.1360.180">
    <property type="match status" value="1"/>
</dbReference>
<dbReference type="CDD" id="cd16018">
    <property type="entry name" value="Enpp"/>
    <property type="match status" value="1"/>
</dbReference>
<reference evidence="1" key="1">
    <citation type="submission" date="2018-05" db="EMBL/GenBank/DDBJ databases">
        <authorList>
            <person name="Lanie J.A."/>
            <person name="Ng W.-L."/>
            <person name="Kazmierczak K.M."/>
            <person name="Andrzejewski T.M."/>
            <person name="Davidsen T.M."/>
            <person name="Wayne K.J."/>
            <person name="Tettelin H."/>
            <person name="Glass J.I."/>
            <person name="Rusch D."/>
            <person name="Podicherti R."/>
            <person name="Tsui H.-C.T."/>
            <person name="Winkler M.E."/>
        </authorList>
    </citation>
    <scope>NUCLEOTIDE SEQUENCE</scope>
</reference>
<protein>
    <recommendedName>
        <fullName evidence="2">Alkaline phosphatase family protein</fullName>
    </recommendedName>
</protein>
<feature type="non-terminal residue" evidence="1">
    <location>
        <position position="408"/>
    </location>
</feature>
<gene>
    <name evidence="1" type="ORF">METZ01_LOCUS40108</name>
</gene>
<dbReference type="Gene3D" id="3.40.720.10">
    <property type="entry name" value="Alkaline Phosphatase, subunit A"/>
    <property type="match status" value="1"/>
</dbReference>
<proteinExistence type="predicted"/>
<dbReference type="PROSITE" id="PS51257">
    <property type="entry name" value="PROKAR_LIPOPROTEIN"/>
    <property type="match status" value="1"/>
</dbReference>
<evidence type="ECO:0008006" key="2">
    <source>
        <dbReference type="Google" id="ProtNLM"/>
    </source>
</evidence>
<dbReference type="SUPFAM" id="SSF53649">
    <property type="entry name" value="Alkaline phosphatase-like"/>
    <property type="match status" value="1"/>
</dbReference>
<accession>A0A381R7S3</accession>
<dbReference type="InterPro" id="IPR002591">
    <property type="entry name" value="Phosphodiest/P_Trfase"/>
</dbReference>
<dbReference type="Pfam" id="PF01663">
    <property type="entry name" value="Phosphodiest"/>
    <property type="match status" value="1"/>
</dbReference>
<dbReference type="PANTHER" id="PTHR10151:SF120">
    <property type="entry name" value="BIS(5'-ADENOSYL)-TRIPHOSPHATASE"/>
    <property type="match status" value="1"/>
</dbReference>
<dbReference type="InterPro" id="IPR017850">
    <property type="entry name" value="Alkaline_phosphatase_core_sf"/>
</dbReference>
<sequence>MRNSSLILLFFLLISCNHTNYHKYSGVELSNYGEPTNPLILISIDGFRWDYFDKVDTPNFDRLIANGSKADGLKTVYPSKTFPNHISIVTGNYPSNHGIISNYFYDPDTTKFGKRPFYIGAGSTAAQDGRWINAEPVWVTVEKQAKRAMIMFWPMSDAEIMGIRPSEYYVYNEESNNKERMDQILSWLDYNGNARPSFLASYFSSVDHNGHDHGPNATQTIEAIAEADQAIGHLIDGLEARNILDEVNIIIVSDHGMTETPSSKYINIAEYLNLDDVVIVGRGPFMEIRPKNDNVDEIYQSLIGIEHTQVFKKGETPKDFHYGDNNRIEPILLLADEHWSLVTPGYSSSFGSHGYDPNYRSMNGIFVAHGPVFKSGFSGPEIRNVHLYEMMCSIMNVIPANNDGSLEI</sequence>
<evidence type="ECO:0000313" key="1">
    <source>
        <dbReference type="EMBL" id="SUZ87254.1"/>
    </source>
</evidence>
<name>A0A381R7S3_9ZZZZ</name>
<dbReference type="EMBL" id="UINC01001716">
    <property type="protein sequence ID" value="SUZ87254.1"/>
    <property type="molecule type" value="Genomic_DNA"/>
</dbReference>
<dbReference type="PANTHER" id="PTHR10151">
    <property type="entry name" value="ECTONUCLEOTIDE PYROPHOSPHATASE/PHOSPHODIESTERASE"/>
    <property type="match status" value="1"/>
</dbReference>
<dbReference type="GO" id="GO:0016787">
    <property type="term" value="F:hydrolase activity"/>
    <property type="evidence" value="ECO:0007669"/>
    <property type="project" value="UniProtKB-ARBA"/>
</dbReference>
<dbReference type="AlphaFoldDB" id="A0A381R7S3"/>